<dbReference type="AlphaFoldDB" id="A0A4U7B7Z8"/>
<evidence type="ECO:0000256" key="1">
    <source>
        <dbReference type="SAM" id="MobiDB-lite"/>
    </source>
</evidence>
<evidence type="ECO:0000313" key="4">
    <source>
        <dbReference type="Proteomes" id="UP000308133"/>
    </source>
</evidence>
<organism evidence="3 4">
    <name type="scientific">Elsinoe australis</name>
    <dbReference type="NCBI Taxonomy" id="40998"/>
    <lineage>
        <taxon>Eukaryota</taxon>
        <taxon>Fungi</taxon>
        <taxon>Dikarya</taxon>
        <taxon>Ascomycota</taxon>
        <taxon>Pezizomycotina</taxon>
        <taxon>Dothideomycetes</taxon>
        <taxon>Dothideomycetidae</taxon>
        <taxon>Myriangiales</taxon>
        <taxon>Elsinoaceae</taxon>
        <taxon>Elsinoe</taxon>
    </lineage>
</organism>
<feature type="compositionally biased region" description="Low complexity" evidence="1">
    <location>
        <begin position="40"/>
        <end position="59"/>
    </location>
</feature>
<feature type="chain" id="PRO_5020275482" evidence="2">
    <location>
        <begin position="20"/>
        <end position="261"/>
    </location>
</feature>
<sequence length="261" mass="28039">MFVFLFTALALALAVSASAIPQDASTLPGTYAPTGRHDSVTSTYSASSDASSKNPTSPNNKNVIAISNLVTPQSSLDIANTVATFQVKNFVFAKQQTHEGTTQVSVSLEVVWLTTGTSLYQSARCKPSPSTYKGFIGAYCDNSIYFILWPSDPGRGLDGDLVLLVGSWQQVLSKYRSRYSMIGIRSGAWAFPGQTITLYGQASMWANTLQDIQKLITGRQILDTSPPVAAATGSKPASQYYRKDPKTGALTPYPIQGDSKL</sequence>
<feature type="signal peptide" evidence="2">
    <location>
        <begin position="1"/>
        <end position="19"/>
    </location>
</feature>
<proteinExistence type="predicted"/>
<protein>
    <submittedName>
        <fullName evidence="3">Uncharacterized protein</fullName>
    </submittedName>
</protein>
<comment type="caution">
    <text evidence="3">The sequence shown here is derived from an EMBL/GenBank/DDBJ whole genome shotgun (WGS) entry which is preliminary data.</text>
</comment>
<keyword evidence="2" id="KW-0732">Signal</keyword>
<feature type="region of interest" description="Disordered" evidence="1">
    <location>
        <begin position="227"/>
        <end position="261"/>
    </location>
</feature>
<dbReference type="Proteomes" id="UP000308133">
    <property type="component" value="Unassembled WGS sequence"/>
</dbReference>
<name>A0A4U7B7Z8_9PEZI</name>
<feature type="region of interest" description="Disordered" evidence="1">
    <location>
        <begin position="29"/>
        <end position="59"/>
    </location>
</feature>
<evidence type="ECO:0000256" key="2">
    <source>
        <dbReference type="SAM" id="SignalP"/>
    </source>
</evidence>
<evidence type="ECO:0000313" key="3">
    <source>
        <dbReference type="EMBL" id="TKX24254.1"/>
    </source>
</evidence>
<accession>A0A4U7B7Z8</accession>
<gene>
    <name evidence="3" type="ORF">C1H76_3496</name>
</gene>
<reference evidence="3 4" key="1">
    <citation type="submission" date="2018-02" db="EMBL/GenBank/DDBJ databases">
        <title>Draft genome sequences of Elsinoe sp., causing black scab on jojoba.</title>
        <authorList>
            <person name="Stodart B."/>
            <person name="Jeffress S."/>
            <person name="Ash G."/>
            <person name="Arun Chinnappa K."/>
        </authorList>
    </citation>
    <scope>NUCLEOTIDE SEQUENCE [LARGE SCALE GENOMIC DNA]</scope>
    <source>
        <strain evidence="3 4">Hillstone_2</strain>
    </source>
</reference>
<dbReference type="EMBL" id="PTQR01000043">
    <property type="protein sequence ID" value="TKX24254.1"/>
    <property type="molecule type" value="Genomic_DNA"/>
</dbReference>